<dbReference type="InterPro" id="IPR036900">
    <property type="entry name" value="A-D-PHexomutase_C_sf"/>
</dbReference>
<evidence type="ECO:0000256" key="10">
    <source>
        <dbReference type="RuleBase" id="RU004326"/>
    </source>
</evidence>
<evidence type="ECO:0000313" key="15">
    <source>
        <dbReference type="EMBL" id="KTC66781.1"/>
    </source>
</evidence>
<accession>A0A378IEI5</accession>
<dbReference type="Pfam" id="PF02880">
    <property type="entry name" value="PGM_PMM_III"/>
    <property type="match status" value="1"/>
</dbReference>
<evidence type="ECO:0000313" key="17">
    <source>
        <dbReference type="Proteomes" id="UP000054735"/>
    </source>
</evidence>
<dbReference type="EC" id="5.4.2.8" evidence="5"/>
<keyword evidence="6" id="KW-0597">Phosphoprotein</keyword>
<evidence type="ECO:0000256" key="3">
    <source>
        <dbReference type="ARBA" id="ARBA00004699"/>
    </source>
</evidence>
<dbReference type="CDD" id="cd03089">
    <property type="entry name" value="PMM_PGM"/>
    <property type="match status" value="1"/>
</dbReference>
<name>A0A378IEI5_9GAMM</name>
<dbReference type="AlphaFoldDB" id="A0A378IEI5"/>
<evidence type="ECO:0000259" key="12">
    <source>
        <dbReference type="Pfam" id="PF02878"/>
    </source>
</evidence>
<dbReference type="Pfam" id="PF02879">
    <property type="entry name" value="PGM_PMM_II"/>
    <property type="match status" value="1"/>
</dbReference>
<feature type="domain" description="Alpha-D-phosphohexomutase alpha/beta/alpha" evidence="14">
    <location>
        <begin position="259"/>
        <end position="364"/>
    </location>
</feature>
<dbReference type="STRING" id="28083.Lbir_3083"/>
<keyword evidence="7 10" id="KW-0479">Metal-binding</keyword>
<dbReference type="PANTHER" id="PTHR43771:SF2">
    <property type="entry name" value="PHOSPHOMANNOMUTASE_PHOSPHOGLUCOMUTASE"/>
    <property type="match status" value="1"/>
</dbReference>
<dbReference type="GO" id="GO:0004615">
    <property type="term" value="F:phosphomannomutase activity"/>
    <property type="evidence" value="ECO:0007669"/>
    <property type="project" value="UniProtKB-EC"/>
</dbReference>
<protein>
    <recommendedName>
        <fullName evidence="5">phosphomannomutase</fullName>
        <ecNumber evidence="5">5.4.2.8</ecNumber>
    </recommendedName>
</protein>
<feature type="domain" description="Alpha-D-phosphohexomutase alpha/beta/alpha" evidence="12">
    <location>
        <begin position="12"/>
        <end position="142"/>
    </location>
</feature>
<dbReference type="Proteomes" id="UP000255066">
    <property type="component" value="Unassembled WGS sequence"/>
</dbReference>
<dbReference type="Proteomes" id="UP000054735">
    <property type="component" value="Unassembled WGS sequence"/>
</dbReference>
<comment type="pathway">
    <text evidence="3">Nucleotide-sugar biosynthesis; GDP-alpha-D-mannose biosynthesis; alpha-D-mannose 1-phosphate from D-fructose 6-phosphate: step 2/2.</text>
</comment>
<dbReference type="Pfam" id="PF00408">
    <property type="entry name" value="PGM_PMM_IV"/>
    <property type="match status" value="1"/>
</dbReference>
<evidence type="ECO:0000313" key="18">
    <source>
        <dbReference type="Proteomes" id="UP000255066"/>
    </source>
</evidence>
<dbReference type="InterPro" id="IPR016066">
    <property type="entry name" value="A-D-PHexomutase_CS"/>
</dbReference>
<sequence length="462" mass="51635">MPYVEKEISPLVFRAYDIRGVINEEFNEDAFYTIGRALSVRMKQLNRTSIFLARDGRLTSERLAEALKCGLLDSGIDVIELGAVSSPVLYYATHLPQADSGLIVTASHNPAEYNGIKIVLAGKTLTKSEIFELYQIIQSGQFVEGRGNSSFLDILDSYADLIVSNVHVMRPFKVVVDCGNGIAGPLVPKVLERLGCEVIPLHCDVDGHFPNHHPDPTVEENLLELRATVKKHQADIGLAFDGDADRLGVIAESGEILWPDRLMMFYARDLLKKTKNATIVFDVKCSAFLTRIIEQEEGVAQMCPTGHSIVKSVMEEKGAILAGEMSGHLFFKDRWFGFDDALYSACRLLELLSQNTDSVSQQFMEIPISVNTPEIKIPMEEKDKFLFMQEFEKKAEFPKARVIGIDGLRVEFSDGWGLLRASNTTPCLIARFEAEDENALEKIKSLFRIQINQINPALELPF</sequence>
<dbReference type="PROSITE" id="PS00710">
    <property type="entry name" value="PGM_PMM"/>
    <property type="match status" value="1"/>
</dbReference>
<evidence type="ECO:0000259" key="13">
    <source>
        <dbReference type="Pfam" id="PF02879"/>
    </source>
</evidence>
<dbReference type="RefSeq" id="WP_058525075.1">
    <property type="nucleotide sequence ID" value="NZ_CAAAHV010000028.1"/>
</dbReference>
<gene>
    <name evidence="16" type="primary">manB</name>
    <name evidence="15" type="synonym">algC_2</name>
    <name evidence="15" type="ORF">Lbir_3083</name>
    <name evidence="16" type="ORF">NCTC12437_02735</name>
</gene>
<dbReference type="PRINTS" id="PR00509">
    <property type="entry name" value="PGMPMM"/>
</dbReference>
<dbReference type="SUPFAM" id="SSF53738">
    <property type="entry name" value="Phosphoglucomutase, first 3 domains"/>
    <property type="match status" value="3"/>
</dbReference>
<evidence type="ECO:0000259" key="14">
    <source>
        <dbReference type="Pfam" id="PF02880"/>
    </source>
</evidence>
<evidence type="ECO:0000256" key="4">
    <source>
        <dbReference type="ARBA" id="ARBA00010231"/>
    </source>
</evidence>
<keyword evidence="8 10" id="KW-0460">Magnesium</keyword>
<reference evidence="15 17" key="1">
    <citation type="submission" date="2015-11" db="EMBL/GenBank/DDBJ databases">
        <title>Genomic analysis of 38 Legionella species identifies large and diverse effector repertoires.</title>
        <authorList>
            <person name="Burstein D."/>
            <person name="Amaro F."/>
            <person name="Zusman T."/>
            <person name="Lifshitz Z."/>
            <person name="Cohen O."/>
            <person name="Gilbert J.A."/>
            <person name="Pupko T."/>
            <person name="Shuman H.A."/>
            <person name="Segal G."/>
        </authorList>
    </citation>
    <scope>NUCLEOTIDE SEQUENCE [LARGE SCALE GENOMIC DNA]</scope>
    <source>
        <strain evidence="15 17">CDC#1407-AL-14</strain>
    </source>
</reference>
<comment type="catalytic activity">
    <reaction evidence="1">
        <text>alpha-D-mannose 1-phosphate = D-mannose 6-phosphate</text>
        <dbReference type="Rhea" id="RHEA:11140"/>
        <dbReference type="ChEBI" id="CHEBI:58409"/>
        <dbReference type="ChEBI" id="CHEBI:58735"/>
        <dbReference type="EC" id="5.4.2.8"/>
    </reaction>
</comment>
<evidence type="ECO:0000259" key="11">
    <source>
        <dbReference type="Pfam" id="PF00408"/>
    </source>
</evidence>
<evidence type="ECO:0000256" key="5">
    <source>
        <dbReference type="ARBA" id="ARBA00012730"/>
    </source>
</evidence>
<dbReference type="Gene3D" id="3.40.120.10">
    <property type="entry name" value="Alpha-D-Glucose-1,6-Bisphosphate, subunit A, domain 3"/>
    <property type="match status" value="3"/>
</dbReference>
<dbReference type="GO" id="GO:0000287">
    <property type="term" value="F:magnesium ion binding"/>
    <property type="evidence" value="ECO:0007669"/>
    <property type="project" value="InterPro"/>
</dbReference>
<dbReference type="EMBL" id="LNXT01000052">
    <property type="protein sequence ID" value="KTC66781.1"/>
    <property type="molecule type" value="Genomic_DNA"/>
</dbReference>
<keyword evidence="9 16" id="KW-0413">Isomerase</keyword>
<dbReference type="InterPro" id="IPR005843">
    <property type="entry name" value="A-D-PHexomutase_C"/>
</dbReference>
<dbReference type="OrthoDB" id="9803322at2"/>
<feature type="domain" description="Alpha-D-phosphohexomutase alpha/beta/alpha" evidence="13">
    <location>
        <begin position="157"/>
        <end position="254"/>
    </location>
</feature>
<reference evidence="16 18" key="2">
    <citation type="submission" date="2018-06" db="EMBL/GenBank/DDBJ databases">
        <authorList>
            <consortium name="Pathogen Informatics"/>
            <person name="Doyle S."/>
        </authorList>
    </citation>
    <scope>NUCLEOTIDE SEQUENCE [LARGE SCALE GENOMIC DNA]</scope>
    <source>
        <strain evidence="16 18">NCTC12437</strain>
    </source>
</reference>
<organism evidence="16 18">
    <name type="scientific">Legionella birminghamensis</name>
    <dbReference type="NCBI Taxonomy" id="28083"/>
    <lineage>
        <taxon>Bacteria</taxon>
        <taxon>Pseudomonadati</taxon>
        <taxon>Pseudomonadota</taxon>
        <taxon>Gammaproteobacteria</taxon>
        <taxon>Legionellales</taxon>
        <taxon>Legionellaceae</taxon>
        <taxon>Legionella</taxon>
    </lineage>
</organism>
<evidence type="ECO:0000256" key="6">
    <source>
        <dbReference type="ARBA" id="ARBA00022553"/>
    </source>
</evidence>
<dbReference type="EMBL" id="UGNW01000001">
    <property type="protein sequence ID" value="STX32931.1"/>
    <property type="molecule type" value="Genomic_DNA"/>
</dbReference>
<dbReference type="SUPFAM" id="SSF55957">
    <property type="entry name" value="Phosphoglucomutase, C-terminal domain"/>
    <property type="match status" value="1"/>
</dbReference>
<evidence type="ECO:0000256" key="7">
    <source>
        <dbReference type="ARBA" id="ARBA00022723"/>
    </source>
</evidence>
<evidence type="ECO:0000256" key="8">
    <source>
        <dbReference type="ARBA" id="ARBA00022842"/>
    </source>
</evidence>
<dbReference type="InterPro" id="IPR005846">
    <property type="entry name" value="A-D-PHexomutase_a/b/a-III"/>
</dbReference>
<dbReference type="Pfam" id="PF02878">
    <property type="entry name" value="PGM_PMM_I"/>
    <property type="match status" value="1"/>
</dbReference>
<dbReference type="GO" id="GO:0005975">
    <property type="term" value="P:carbohydrate metabolic process"/>
    <property type="evidence" value="ECO:0007669"/>
    <property type="project" value="InterPro"/>
</dbReference>
<dbReference type="InterPro" id="IPR005841">
    <property type="entry name" value="Alpha-D-phosphohexomutase_SF"/>
</dbReference>
<comment type="cofactor">
    <cofactor evidence="2">
        <name>Mg(2+)</name>
        <dbReference type="ChEBI" id="CHEBI:18420"/>
    </cofactor>
</comment>
<dbReference type="InterPro" id="IPR016055">
    <property type="entry name" value="A-D-PHexomutase_a/b/a-I/II/III"/>
</dbReference>
<evidence type="ECO:0000256" key="9">
    <source>
        <dbReference type="ARBA" id="ARBA00023235"/>
    </source>
</evidence>
<dbReference type="InterPro" id="IPR005845">
    <property type="entry name" value="A-D-PHexomutase_a/b/a-II"/>
</dbReference>
<proteinExistence type="inferred from homology"/>
<dbReference type="Gene3D" id="3.30.310.50">
    <property type="entry name" value="Alpha-D-phosphohexomutase, C-terminal domain"/>
    <property type="match status" value="1"/>
</dbReference>
<evidence type="ECO:0000256" key="1">
    <source>
        <dbReference type="ARBA" id="ARBA00000586"/>
    </source>
</evidence>
<evidence type="ECO:0000313" key="16">
    <source>
        <dbReference type="EMBL" id="STX32931.1"/>
    </source>
</evidence>
<feature type="domain" description="Alpha-D-phosphohexomutase C-terminal" evidence="11">
    <location>
        <begin position="374"/>
        <end position="445"/>
    </location>
</feature>
<evidence type="ECO:0000256" key="2">
    <source>
        <dbReference type="ARBA" id="ARBA00001946"/>
    </source>
</evidence>
<keyword evidence="17" id="KW-1185">Reference proteome</keyword>
<dbReference type="InterPro" id="IPR005844">
    <property type="entry name" value="A-D-PHexomutase_a/b/a-I"/>
</dbReference>
<comment type="similarity">
    <text evidence="4 10">Belongs to the phosphohexose mutase family.</text>
</comment>
<dbReference type="PANTHER" id="PTHR43771">
    <property type="entry name" value="PHOSPHOMANNOMUTASE"/>
    <property type="match status" value="1"/>
</dbReference>